<organism evidence="1 2">
    <name type="scientific">Phocaeicola coprocola DSM 17136</name>
    <dbReference type="NCBI Taxonomy" id="470145"/>
    <lineage>
        <taxon>Bacteria</taxon>
        <taxon>Pseudomonadati</taxon>
        <taxon>Bacteroidota</taxon>
        <taxon>Bacteroidia</taxon>
        <taxon>Bacteroidales</taxon>
        <taxon>Bacteroidaceae</taxon>
        <taxon>Phocaeicola</taxon>
    </lineage>
</organism>
<dbReference type="HOGENOM" id="CLU_3229489_0_0_10"/>
<dbReference type="EMBL" id="ABIY02000086">
    <property type="protein sequence ID" value="EDV00881.1"/>
    <property type="molecule type" value="Genomic_DNA"/>
</dbReference>
<dbReference type="STRING" id="470145.BACCOP_02022"/>
<gene>
    <name evidence="1" type="ORF">BACCOP_02022</name>
</gene>
<dbReference type="AlphaFoldDB" id="B3JJF2"/>
<evidence type="ECO:0000313" key="2">
    <source>
        <dbReference type="Proteomes" id="UP000003146"/>
    </source>
</evidence>
<dbReference type="Proteomes" id="UP000003146">
    <property type="component" value="Unassembled WGS sequence"/>
</dbReference>
<name>B3JJF2_9BACT</name>
<evidence type="ECO:0000313" key="1">
    <source>
        <dbReference type="EMBL" id="EDV00881.1"/>
    </source>
</evidence>
<reference evidence="1 2" key="1">
    <citation type="submission" date="2008-04" db="EMBL/GenBank/DDBJ databases">
        <title>Draft genome sequence of Bacteroides coprocola (DSM 17136).</title>
        <authorList>
            <person name="Sudarsanam P."/>
            <person name="Ley R."/>
            <person name="Guruge J."/>
            <person name="Turnbaugh P.J."/>
            <person name="Mahowald M."/>
            <person name="Liep D."/>
            <person name="Gordon J."/>
        </authorList>
    </citation>
    <scope>NUCLEOTIDE SEQUENCE [LARGE SCALE GENOMIC DNA]</scope>
    <source>
        <strain evidence="1 2">DSM 17136</strain>
    </source>
</reference>
<protein>
    <submittedName>
        <fullName evidence="1">Uncharacterized protein</fullName>
    </submittedName>
</protein>
<reference evidence="1 2" key="2">
    <citation type="submission" date="2008-04" db="EMBL/GenBank/DDBJ databases">
        <authorList>
            <person name="Fulton L."/>
            <person name="Clifton S."/>
            <person name="Fulton B."/>
            <person name="Xu J."/>
            <person name="Minx P."/>
            <person name="Pepin K.H."/>
            <person name="Johnson M."/>
            <person name="Thiruvilangam P."/>
            <person name="Bhonagiri V."/>
            <person name="Nash W.E."/>
            <person name="Mardis E.R."/>
            <person name="Wilson R.K."/>
        </authorList>
    </citation>
    <scope>NUCLEOTIDE SEQUENCE [LARGE SCALE GENOMIC DNA]</scope>
    <source>
        <strain evidence="1 2">DSM 17136</strain>
    </source>
</reference>
<sequence>MVFQILLELYCLSSKNSLYLSNKRYIYQNTINVIISYFCTLQL</sequence>
<accession>B3JJF2</accession>
<proteinExistence type="predicted"/>
<comment type="caution">
    <text evidence="1">The sequence shown here is derived from an EMBL/GenBank/DDBJ whole genome shotgun (WGS) entry which is preliminary data.</text>
</comment>